<comment type="caution">
    <text evidence="2">The sequence shown here is derived from an EMBL/GenBank/DDBJ whole genome shotgun (WGS) entry which is preliminary data.</text>
</comment>
<evidence type="ECO:0000313" key="3">
    <source>
        <dbReference type="Proteomes" id="UP001257948"/>
    </source>
</evidence>
<proteinExistence type="predicted"/>
<keyword evidence="1" id="KW-1133">Transmembrane helix</keyword>
<evidence type="ECO:0008006" key="4">
    <source>
        <dbReference type="Google" id="ProtNLM"/>
    </source>
</evidence>
<name>A0ABU3LJ61_9ACTN</name>
<organism evidence="2 3">
    <name type="scientific">Streptomyces justiciae</name>
    <dbReference type="NCBI Taxonomy" id="2780140"/>
    <lineage>
        <taxon>Bacteria</taxon>
        <taxon>Bacillati</taxon>
        <taxon>Actinomycetota</taxon>
        <taxon>Actinomycetes</taxon>
        <taxon>Kitasatosporales</taxon>
        <taxon>Streptomycetaceae</taxon>
        <taxon>Streptomyces</taxon>
    </lineage>
</organism>
<feature type="transmembrane region" description="Helical" evidence="1">
    <location>
        <begin position="117"/>
        <end position="139"/>
    </location>
</feature>
<dbReference type="Proteomes" id="UP001257948">
    <property type="component" value="Unassembled WGS sequence"/>
</dbReference>
<reference evidence="3" key="1">
    <citation type="submission" date="2023-07" db="EMBL/GenBank/DDBJ databases">
        <title>Draft genome sequence of the endophytic actinobacterium Streptomyces justiciae WPN32, a potential antibiotic producer.</title>
        <authorList>
            <person name="Yasawong M."/>
            <person name="Pana W."/>
            <person name="Ganta P."/>
            <person name="Santapan N."/>
            <person name="Songngamsuk T."/>
            <person name="Phatcharaharikarn M."/>
            <person name="Kerdtoob S."/>
            <person name="Nantapong N."/>
        </authorList>
    </citation>
    <scope>NUCLEOTIDE SEQUENCE [LARGE SCALE GENOMIC DNA]</scope>
    <source>
        <strain evidence="3">WPN32</strain>
    </source>
</reference>
<keyword evidence="1" id="KW-0472">Membrane</keyword>
<keyword evidence="1" id="KW-0812">Transmembrane</keyword>
<gene>
    <name evidence="2" type="ORF">RQC66_00925</name>
</gene>
<accession>A0ABU3LJ61</accession>
<protein>
    <recommendedName>
        <fullName evidence="4">DUF202 domain-containing protein</fullName>
    </recommendedName>
</protein>
<sequence length="140" mass="15344">MTLQRTAAAQARLWEYYLHEDTMIMQRGNLFLVAQSLQLVAFTAILSAGRASGAPPTGSALLTARVIGSFGVALAAIWFYVGHRQIRYTGNLRRRLADRVPDYAETQAAVRLRGPRAALFIAYGIPLLAGVLWSLLLIVS</sequence>
<feature type="transmembrane region" description="Helical" evidence="1">
    <location>
        <begin position="30"/>
        <end position="48"/>
    </location>
</feature>
<feature type="transmembrane region" description="Helical" evidence="1">
    <location>
        <begin position="60"/>
        <end position="81"/>
    </location>
</feature>
<evidence type="ECO:0000313" key="2">
    <source>
        <dbReference type="EMBL" id="MDT7839285.1"/>
    </source>
</evidence>
<keyword evidence="3" id="KW-1185">Reference proteome</keyword>
<dbReference type="EMBL" id="JAVTLL010000001">
    <property type="protein sequence ID" value="MDT7839285.1"/>
    <property type="molecule type" value="Genomic_DNA"/>
</dbReference>
<evidence type="ECO:0000256" key="1">
    <source>
        <dbReference type="SAM" id="Phobius"/>
    </source>
</evidence>
<dbReference type="RefSeq" id="WP_194080885.1">
    <property type="nucleotide sequence ID" value="NZ_JADDXU010000008.1"/>
</dbReference>